<keyword evidence="3" id="KW-1185">Reference proteome</keyword>
<evidence type="ECO:0000313" key="2">
    <source>
        <dbReference type="EMBL" id="OMJ88993.1"/>
    </source>
</evidence>
<feature type="coiled-coil region" evidence="1">
    <location>
        <begin position="258"/>
        <end position="285"/>
    </location>
</feature>
<dbReference type="EMBL" id="MPUH01000136">
    <property type="protein sequence ID" value="OMJ88993.1"/>
    <property type="molecule type" value="Genomic_DNA"/>
</dbReference>
<evidence type="ECO:0000313" key="3">
    <source>
        <dbReference type="Proteomes" id="UP000187209"/>
    </source>
</evidence>
<dbReference type="AlphaFoldDB" id="A0A1R2CJ18"/>
<evidence type="ECO:0000256" key="1">
    <source>
        <dbReference type="SAM" id="Coils"/>
    </source>
</evidence>
<dbReference type="Proteomes" id="UP000187209">
    <property type="component" value="Unassembled WGS sequence"/>
</dbReference>
<proteinExistence type="predicted"/>
<comment type="caution">
    <text evidence="2">The sequence shown here is derived from an EMBL/GenBank/DDBJ whole genome shotgun (WGS) entry which is preliminary data.</text>
</comment>
<keyword evidence="1" id="KW-0175">Coiled coil</keyword>
<name>A0A1R2CJ18_9CILI</name>
<accession>A0A1R2CJ18</accession>
<reference evidence="2 3" key="1">
    <citation type="submission" date="2016-11" db="EMBL/GenBank/DDBJ databases">
        <title>The macronuclear genome of Stentor coeruleus: a giant cell with tiny introns.</title>
        <authorList>
            <person name="Slabodnick M."/>
            <person name="Ruby J.G."/>
            <person name="Reiff S.B."/>
            <person name="Swart E.C."/>
            <person name="Gosai S."/>
            <person name="Prabakaran S."/>
            <person name="Witkowska E."/>
            <person name="Larue G.E."/>
            <person name="Fisher S."/>
            <person name="Freeman R.M."/>
            <person name="Gunawardena J."/>
            <person name="Chu W."/>
            <person name="Stover N.A."/>
            <person name="Gregory B.D."/>
            <person name="Nowacki M."/>
            <person name="Derisi J."/>
            <person name="Roy S.W."/>
            <person name="Marshall W.F."/>
            <person name="Sood P."/>
        </authorList>
    </citation>
    <scope>NUCLEOTIDE SEQUENCE [LARGE SCALE GENOMIC DNA]</scope>
    <source>
        <strain evidence="2">WM001</strain>
    </source>
</reference>
<feature type="coiled-coil region" evidence="1">
    <location>
        <begin position="78"/>
        <end position="137"/>
    </location>
</feature>
<gene>
    <name evidence="2" type="ORF">SteCoe_8908</name>
</gene>
<sequence>MASSYLEKQLGSLKAKNHYKATVTECLQESLKKIKSQAVEKILNRNTSPRRRLKKIATIQNIKTPPKFSQKDYMASFKEKAQENRNFALKLYKEQSKRKNRQEEREEEIRKKLLDEIEEQEREKELLKMKKDQLKQDQVYMMMEKTKARQQENNYLKEIGEREYRKAVSATPLYKKIETDFIQNIMIPELEKRKSELRKKRELFKPITKDQIKEHAKNVEMILSMISERKKQSQFSEETRSYSKSKILKQVLAKDKEKERSELEKKFMKKHLKEKKKQYSELVKEVFPPTLDLFKKKEMELIKARMNHPVTVKCKTPNSDDDGMVMNKSVSFNPRKFKKNNMIPDKTPKRLPVIKDYILEMREERKRSLSNRNIKIDWDSDFVQDLSVDENRRKLQRRAEILDREARKAELKIDYTNPTNTKNLKVSEKANELIVDSIRAKLAILEHN</sequence>
<organism evidence="2 3">
    <name type="scientific">Stentor coeruleus</name>
    <dbReference type="NCBI Taxonomy" id="5963"/>
    <lineage>
        <taxon>Eukaryota</taxon>
        <taxon>Sar</taxon>
        <taxon>Alveolata</taxon>
        <taxon>Ciliophora</taxon>
        <taxon>Postciliodesmatophora</taxon>
        <taxon>Heterotrichea</taxon>
        <taxon>Heterotrichida</taxon>
        <taxon>Stentoridae</taxon>
        <taxon>Stentor</taxon>
    </lineage>
</organism>
<protein>
    <submittedName>
        <fullName evidence="2">Uncharacterized protein</fullName>
    </submittedName>
</protein>